<evidence type="ECO:0000256" key="1">
    <source>
        <dbReference type="SAM" id="MobiDB-lite"/>
    </source>
</evidence>
<protein>
    <submittedName>
        <fullName evidence="2">Uncharacterized protein</fullName>
    </submittedName>
</protein>
<accession>A0AAV1T7E4</accession>
<sequence>MCNNVSYLQSLSAPLAASDSVSFSSDTSGSMQDDENEVEVTA</sequence>
<reference evidence="2" key="1">
    <citation type="submission" date="2024-01" db="EMBL/GenBank/DDBJ databases">
        <authorList>
            <person name="Webb A."/>
        </authorList>
    </citation>
    <scope>NUCLEOTIDE SEQUENCE</scope>
    <source>
        <strain evidence="2">Pm1</strain>
    </source>
</reference>
<evidence type="ECO:0000313" key="2">
    <source>
        <dbReference type="EMBL" id="CAK7907483.1"/>
    </source>
</evidence>
<dbReference type="Proteomes" id="UP001162060">
    <property type="component" value="Unassembled WGS sequence"/>
</dbReference>
<comment type="caution">
    <text evidence="2">The sequence shown here is derived from an EMBL/GenBank/DDBJ whole genome shotgun (WGS) entry which is preliminary data.</text>
</comment>
<dbReference type="AlphaFoldDB" id="A0AAV1T7E4"/>
<dbReference type="EMBL" id="CAKLBY020000032">
    <property type="protein sequence ID" value="CAK7907483.1"/>
    <property type="molecule type" value="Genomic_DNA"/>
</dbReference>
<proteinExistence type="predicted"/>
<feature type="region of interest" description="Disordered" evidence="1">
    <location>
        <begin position="18"/>
        <end position="42"/>
    </location>
</feature>
<feature type="compositionally biased region" description="Acidic residues" evidence="1">
    <location>
        <begin position="32"/>
        <end position="42"/>
    </location>
</feature>
<feature type="compositionally biased region" description="Low complexity" evidence="1">
    <location>
        <begin position="18"/>
        <end position="30"/>
    </location>
</feature>
<organism evidence="2 3">
    <name type="scientific">Peronospora matthiolae</name>
    <dbReference type="NCBI Taxonomy" id="2874970"/>
    <lineage>
        <taxon>Eukaryota</taxon>
        <taxon>Sar</taxon>
        <taxon>Stramenopiles</taxon>
        <taxon>Oomycota</taxon>
        <taxon>Peronosporomycetes</taxon>
        <taxon>Peronosporales</taxon>
        <taxon>Peronosporaceae</taxon>
        <taxon>Peronospora</taxon>
    </lineage>
</organism>
<gene>
    <name evidence="2" type="ORF">PM001_LOCUS3544</name>
</gene>
<name>A0AAV1T7E4_9STRA</name>
<evidence type="ECO:0000313" key="3">
    <source>
        <dbReference type="Proteomes" id="UP001162060"/>
    </source>
</evidence>